<comment type="caution">
    <text evidence="1">The sequence shown here is derived from an EMBL/GenBank/DDBJ whole genome shotgun (WGS) entry which is preliminary data.</text>
</comment>
<sequence>MTDIANVLGFLQSISSEDFGVMMLTEITCTLHKGKSRIRLLAKPTGPGQELGAVFFFTAEENGDLVIVHAWATSYSTKHLRKAGAYPHTTQNVRDRD</sequence>
<accession>A0A1F6EG93</accession>
<protein>
    <submittedName>
        <fullName evidence="1">Uncharacterized protein</fullName>
    </submittedName>
</protein>
<reference evidence="1 2" key="1">
    <citation type="journal article" date="2016" name="Nat. Commun.">
        <title>Thousands of microbial genomes shed light on interconnected biogeochemical processes in an aquifer system.</title>
        <authorList>
            <person name="Anantharaman K."/>
            <person name="Brown C.T."/>
            <person name="Hug L.A."/>
            <person name="Sharon I."/>
            <person name="Castelle C.J."/>
            <person name="Probst A.J."/>
            <person name="Thomas B.C."/>
            <person name="Singh A."/>
            <person name="Wilkins M.J."/>
            <person name="Karaoz U."/>
            <person name="Brodie E.L."/>
            <person name="Williams K.H."/>
            <person name="Hubbard S.S."/>
            <person name="Banfield J.F."/>
        </authorList>
    </citation>
    <scope>NUCLEOTIDE SEQUENCE [LARGE SCALE GENOMIC DNA]</scope>
</reference>
<proteinExistence type="predicted"/>
<name>A0A1F6EG93_9BACT</name>
<dbReference type="EMBL" id="MFLY01000036">
    <property type="protein sequence ID" value="OGG72664.1"/>
    <property type="molecule type" value="Genomic_DNA"/>
</dbReference>
<gene>
    <name evidence="1" type="ORF">A3A38_00300</name>
</gene>
<dbReference type="AlphaFoldDB" id="A0A1F6EG93"/>
<evidence type="ECO:0000313" key="2">
    <source>
        <dbReference type="Proteomes" id="UP000177306"/>
    </source>
</evidence>
<dbReference type="Proteomes" id="UP000177306">
    <property type="component" value="Unassembled WGS sequence"/>
</dbReference>
<organism evidence="1 2">
    <name type="scientific">Candidatus Kaiserbacteria bacterium RIFCSPLOWO2_01_FULL_53_17</name>
    <dbReference type="NCBI Taxonomy" id="1798511"/>
    <lineage>
        <taxon>Bacteria</taxon>
        <taxon>Candidatus Kaiseribacteriota</taxon>
    </lineage>
</organism>
<evidence type="ECO:0000313" key="1">
    <source>
        <dbReference type="EMBL" id="OGG72664.1"/>
    </source>
</evidence>